<gene>
    <name evidence="2" type="ORF">QT711_17680</name>
</gene>
<keyword evidence="3" id="KW-1185">Reference proteome</keyword>
<organism evidence="2 3">
    <name type="scientific">Sporosarcina saromensis</name>
    <dbReference type="NCBI Taxonomy" id="359365"/>
    <lineage>
        <taxon>Bacteria</taxon>
        <taxon>Bacillati</taxon>
        <taxon>Bacillota</taxon>
        <taxon>Bacilli</taxon>
        <taxon>Bacillales</taxon>
        <taxon>Caryophanaceae</taxon>
        <taxon>Sporosarcina</taxon>
    </lineage>
</organism>
<reference evidence="2 3" key="1">
    <citation type="submission" date="2023-06" db="EMBL/GenBank/DDBJ databases">
        <title>Sporosarcina sp. nov., isolated from Korean traditional fermented seafood 'Jeotgal'.</title>
        <authorList>
            <person name="Yang A.I."/>
            <person name="Shin N.-R."/>
        </authorList>
    </citation>
    <scope>NUCLEOTIDE SEQUENCE [LARGE SCALE GENOMIC DNA]</scope>
    <source>
        <strain evidence="2 3">KCTC13119</strain>
    </source>
</reference>
<dbReference type="SUPFAM" id="SSF55729">
    <property type="entry name" value="Acyl-CoA N-acyltransferases (Nat)"/>
    <property type="match status" value="1"/>
</dbReference>
<sequence length="222" mass="25268">MTYRSEQFVLFEGTFMPIVIRNYTEADFDEMIALQAACFPPPFPEELWWNRQQLTEHVQRFPEGAICIESNGTLIGSITSLRVSMNDDDLSHRWEVVTDNGYIRTHDPNGNALYIVDICIHPAFRKAGLGKWLMNAMYHLVIKLDVQRVLGGGRMPGYGAVANEMTAAQYIEKVVAGTLQDPVVSFLLSTGRMPVMLIEDYLEDEASKNYALLMEWKNPFHT</sequence>
<dbReference type="RefSeq" id="WP_317946451.1">
    <property type="nucleotide sequence ID" value="NZ_JAUBDI010000026.1"/>
</dbReference>
<feature type="domain" description="N-acetyltransferase" evidence="1">
    <location>
        <begin position="18"/>
        <end position="219"/>
    </location>
</feature>
<name>A0ABU4GDC4_9BACL</name>
<protein>
    <submittedName>
        <fullName evidence="2">GNAT family N-acetyltransferase</fullName>
    </submittedName>
</protein>
<evidence type="ECO:0000313" key="2">
    <source>
        <dbReference type="EMBL" id="MDW0114994.1"/>
    </source>
</evidence>
<dbReference type="InterPro" id="IPR000182">
    <property type="entry name" value="GNAT_dom"/>
</dbReference>
<dbReference type="Pfam" id="PF00583">
    <property type="entry name" value="Acetyltransf_1"/>
    <property type="match status" value="1"/>
</dbReference>
<dbReference type="EMBL" id="JAUBDI010000026">
    <property type="protein sequence ID" value="MDW0114994.1"/>
    <property type="molecule type" value="Genomic_DNA"/>
</dbReference>
<proteinExistence type="predicted"/>
<dbReference type="PROSITE" id="PS51186">
    <property type="entry name" value="GNAT"/>
    <property type="match status" value="1"/>
</dbReference>
<dbReference type="CDD" id="cd04301">
    <property type="entry name" value="NAT_SF"/>
    <property type="match status" value="1"/>
</dbReference>
<comment type="caution">
    <text evidence="2">The sequence shown here is derived from an EMBL/GenBank/DDBJ whole genome shotgun (WGS) entry which is preliminary data.</text>
</comment>
<accession>A0ABU4GDC4</accession>
<dbReference type="Proteomes" id="UP001282284">
    <property type="component" value="Unassembled WGS sequence"/>
</dbReference>
<evidence type="ECO:0000259" key="1">
    <source>
        <dbReference type="PROSITE" id="PS51186"/>
    </source>
</evidence>
<evidence type="ECO:0000313" key="3">
    <source>
        <dbReference type="Proteomes" id="UP001282284"/>
    </source>
</evidence>
<dbReference type="Gene3D" id="3.40.630.30">
    <property type="match status" value="1"/>
</dbReference>
<dbReference type="InterPro" id="IPR016181">
    <property type="entry name" value="Acyl_CoA_acyltransferase"/>
</dbReference>